<reference evidence="2" key="1">
    <citation type="submission" date="2015-12" db="EMBL/GenBank/DDBJ databases">
        <title>Update maize B73 reference genome by single molecule sequencing technologies.</title>
        <authorList>
            <consortium name="Maize Genome Sequencing Project"/>
            <person name="Ware D."/>
        </authorList>
    </citation>
    <scope>NUCLEOTIDE SEQUENCE [LARGE SCALE GENOMIC DNA]</scope>
    <source>
        <tissue evidence="2">Seedling</tissue>
    </source>
</reference>
<accession>A0A1D6L617</accession>
<protein>
    <submittedName>
        <fullName evidence="2">Uncharacterized protein</fullName>
    </submittedName>
</protein>
<feature type="region of interest" description="Disordered" evidence="1">
    <location>
        <begin position="21"/>
        <end position="72"/>
    </location>
</feature>
<organism evidence="2">
    <name type="scientific">Zea mays</name>
    <name type="common">Maize</name>
    <dbReference type="NCBI Taxonomy" id="4577"/>
    <lineage>
        <taxon>Eukaryota</taxon>
        <taxon>Viridiplantae</taxon>
        <taxon>Streptophyta</taxon>
        <taxon>Embryophyta</taxon>
        <taxon>Tracheophyta</taxon>
        <taxon>Spermatophyta</taxon>
        <taxon>Magnoliopsida</taxon>
        <taxon>Liliopsida</taxon>
        <taxon>Poales</taxon>
        <taxon>Poaceae</taxon>
        <taxon>PACMAD clade</taxon>
        <taxon>Panicoideae</taxon>
        <taxon>Andropogonodae</taxon>
        <taxon>Andropogoneae</taxon>
        <taxon>Tripsacinae</taxon>
        <taxon>Zea</taxon>
    </lineage>
</organism>
<sequence length="121" mass="13017">MPGLGLDLNLPPELQDVCRRLSYGGANSPSSSRTPPLPLIYGSPEELMTPISPRTTSALYPAPGETSTPTQSQQLMLYTVDGRAASYETKWDELHPVSQMLLLQIEYGSLCILACCSTSAA</sequence>
<dbReference type="PaxDb" id="4577-GRMZM2G009944_P01"/>
<evidence type="ECO:0000313" key="2">
    <source>
        <dbReference type="EMBL" id="ONM09746.1"/>
    </source>
</evidence>
<dbReference type="InParanoid" id="A0A1D6L617"/>
<proteinExistence type="predicted"/>
<dbReference type="STRING" id="4577.A0A1D6L617"/>
<gene>
    <name evidence="2" type="ORF">ZEAMMB73_Zm00001d034174</name>
</gene>
<dbReference type="EMBL" id="CM007647">
    <property type="protein sequence ID" value="ONM09746.1"/>
    <property type="molecule type" value="Genomic_DNA"/>
</dbReference>
<dbReference type="AlphaFoldDB" id="A0A1D6L617"/>
<name>A0A1D6L617_MAIZE</name>
<evidence type="ECO:0000256" key="1">
    <source>
        <dbReference type="SAM" id="MobiDB-lite"/>
    </source>
</evidence>